<feature type="compositionally biased region" description="Pro residues" evidence="1">
    <location>
        <begin position="26"/>
        <end position="35"/>
    </location>
</feature>
<evidence type="ECO:0000313" key="2">
    <source>
        <dbReference type="EMBL" id="KRZ65057.1"/>
    </source>
</evidence>
<feature type="compositionally biased region" description="Basic and acidic residues" evidence="1">
    <location>
        <begin position="1"/>
        <end position="11"/>
    </location>
</feature>
<feature type="region of interest" description="Disordered" evidence="1">
    <location>
        <begin position="106"/>
        <end position="139"/>
    </location>
</feature>
<protein>
    <submittedName>
        <fullName evidence="2">Uncharacterized protein</fullName>
    </submittedName>
</protein>
<feature type="non-terminal residue" evidence="2">
    <location>
        <position position="1"/>
    </location>
</feature>
<feature type="non-terminal residue" evidence="2">
    <location>
        <position position="244"/>
    </location>
</feature>
<evidence type="ECO:0000313" key="3">
    <source>
        <dbReference type="Proteomes" id="UP000054843"/>
    </source>
</evidence>
<feature type="region of interest" description="Disordered" evidence="1">
    <location>
        <begin position="1"/>
        <end position="44"/>
    </location>
</feature>
<accession>A0A0V1M005</accession>
<organism evidence="2 3">
    <name type="scientific">Trichinella papuae</name>
    <dbReference type="NCBI Taxonomy" id="268474"/>
    <lineage>
        <taxon>Eukaryota</taxon>
        <taxon>Metazoa</taxon>
        <taxon>Ecdysozoa</taxon>
        <taxon>Nematoda</taxon>
        <taxon>Enoplea</taxon>
        <taxon>Dorylaimia</taxon>
        <taxon>Trichinellida</taxon>
        <taxon>Trichinellidae</taxon>
        <taxon>Trichinella</taxon>
    </lineage>
</organism>
<dbReference type="Proteomes" id="UP000054843">
    <property type="component" value="Unassembled WGS sequence"/>
</dbReference>
<evidence type="ECO:0000256" key="1">
    <source>
        <dbReference type="SAM" id="MobiDB-lite"/>
    </source>
</evidence>
<comment type="caution">
    <text evidence="2">The sequence shown here is derived from an EMBL/GenBank/DDBJ whole genome shotgun (WGS) entry which is preliminary data.</text>
</comment>
<dbReference type="AlphaFoldDB" id="A0A0V1M005"/>
<dbReference type="EMBL" id="JYDO01000554">
    <property type="protein sequence ID" value="KRZ65057.1"/>
    <property type="molecule type" value="Genomic_DNA"/>
</dbReference>
<proteinExistence type="predicted"/>
<gene>
    <name evidence="2" type="ORF">T10_13185</name>
</gene>
<keyword evidence="3" id="KW-1185">Reference proteome</keyword>
<name>A0A0V1M005_9BILA</name>
<reference evidence="2 3" key="1">
    <citation type="submission" date="2015-01" db="EMBL/GenBank/DDBJ databases">
        <title>Evolution of Trichinella species and genotypes.</title>
        <authorList>
            <person name="Korhonen P.K."/>
            <person name="Edoardo P."/>
            <person name="Giuseppe L.R."/>
            <person name="Gasser R.B."/>
        </authorList>
    </citation>
    <scope>NUCLEOTIDE SEQUENCE [LARGE SCALE GENOMIC DNA]</scope>
    <source>
        <strain evidence="2">ISS1980</strain>
    </source>
</reference>
<sequence>GSLRGDHKELIGKPCKSSTHKRPKPIHPVVPPPPADKCRTESPCRVHRSTIERTAGEDVCSDDEAYGKRCNGAEMASLRVDRRGIDGVDQSKRQHDLEHYDCSKELGHPVVNGMDERDPATDKGTKGYGRVDVPAGGIEGDGDCNKQGQRMGYGNHHKAASGGGVPVQLLERKDGAFAGEYKDGGADELREGSAHGVGVDGIFSPAEGETRARRHGWIQYSSLSSSTCSTACSSSSFGVLYLQL</sequence>
<feature type="compositionally biased region" description="Basic and acidic residues" evidence="1">
    <location>
        <begin position="114"/>
        <end position="125"/>
    </location>
</feature>